<comment type="caution">
    <text evidence="3">The sequence shown here is derived from an EMBL/GenBank/DDBJ whole genome shotgun (WGS) entry which is preliminary data.</text>
</comment>
<evidence type="ECO:0000313" key="3">
    <source>
        <dbReference type="EMBL" id="KAK2189202.1"/>
    </source>
</evidence>
<evidence type="ECO:0000256" key="1">
    <source>
        <dbReference type="ARBA" id="ARBA00023027"/>
    </source>
</evidence>
<dbReference type="PANTHER" id="PTHR43561:SF3">
    <property type="entry name" value="HYDROXYACYL-COENZYME A DEHYDROGENASE, MITOCHONDRIAL"/>
    <property type="match status" value="1"/>
</dbReference>
<dbReference type="PANTHER" id="PTHR43561">
    <property type="match status" value="1"/>
</dbReference>
<dbReference type="GO" id="GO:0005739">
    <property type="term" value="C:mitochondrion"/>
    <property type="evidence" value="ECO:0007669"/>
    <property type="project" value="TreeGrafter"/>
</dbReference>
<sequence length="68" mass="7507">MKLGAGHPMGPLELADYVGLDTTSFIIAGWHEKFPDNPLFHKIALLDKLVEEGKLGVKSGEGFYSYKK</sequence>
<accession>A0AAD9P6T3</accession>
<protein>
    <recommendedName>
        <fullName evidence="2">3-hydroxyacyl-CoA dehydrogenase C-terminal domain-containing protein</fullName>
    </recommendedName>
</protein>
<dbReference type="GO" id="GO:0006635">
    <property type="term" value="P:fatty acid beta-oxidation"/>
    <property type="evidence" value="ECO:0007669"/>
    <property type="project" value="TreeGrafter"/>
</dbReference>
<dbReference type="InterPro" id="IPR013328">
    <property type="entry name" value="6PGD_dom2"/>
</dbReference>
<dbReference type="Gene3D" id="1.10.1040.10">
    <property type="entry name" value="N-(1-d-carboxylethyl)-l-norvaline Dehydrogenase, domain 2"/>
    <property type="match status" value="1"/>
</dbReference>
<gene>
    <name evidence="3" type="ORF">NP493_113g01058</name>
</gene>
<reference evidence="3" key="1">
    <citation type="journal article" date="2023" name="Mol. Biol. Evol.">
        <title>Third-Generation Sequencing Reveals the Adaptive Role of the Epigenome in Three Deep-Sea Polychaetes.</title>
        <authorList>
            <person name="Perez M."/>
            <person name="Aroh O."/>
            <person name="Sun Y."/>
            <person name="Lan Y."/>
            <person name="Juniper S.K."/>
            <person name="Young C.R."/>
            <person name="Angers B."/>
            <person name="Qian P.Y."/>
        </authorList>
    </citation>
    <scope>NUCLEOTIDE SEQUENCE</scope>
    <source>
        <strain evidence="3">R07B-5</strain>
    </source>
</reference>
<dbReference type="GO" id="GO:0003857">
    <property type="term" value="F:(3S)-3-hydroxyacyl-CoA dehydrogenase (NAD+) activity"/>
    <property type="evidence" value="ECO:0007669"/>
    <property type="project" value="TreeGrafter"/>
</dbReference>
<dbReference type="AlphaFoldDB" id="A0AAD9P6T3"/>
<dbReference type="InterPro" id="IPR006108">
    <property type="entry name" value="3HC_DH_C"/>
</dbReference>
<dbReference type="Pfam" id="PF00725">
    <property type="entry name" value="3HCDH"/>
    <property type="match status" value="1"/>
</dbReference>
<dbReference type="InterPro" id="IPR052242">
    <property type="entry name" value="Mito_3-hydroxyacyl-CoA_DH"/>
</dbReference>
<dbReference type="EMBL" id="JAODUO010000112">
    <property type="protein sequence ID" value="KAK2189202.1"/>
    <property type="molecule type" value="Genomic_DNA"/>
</dbReference>
<dbReference type="Proteomes" id="UP001209878">
    <property type="component" value="Unassembled WGS sequence"/>
</dbReference>
<feature type="domain" description="3-hydroxyacyl-CoA dehydrogenase C-terminal" evidence="2">
    <location>
        <begin position="1"/>
        <end position="66"/>
    </location>
</feature>
<evidence type="ECO:0000259" key="2">
    <source>
        <dbReference type="Pfam" id="PF00725"/>
    </source>
</evidence>
<dbReference type="InterPro" id="IPR008927">
    <property type="entry name" value="6-PGluconate_DH-like_C_sf"/>
</dbReference>
<proteinExistence type="predicted"/>
<evidence type="ECO:0000313" key="4">
    <source>
        <dbReference type="Proteomes" id="UP001209878"/>
    </source>
</evidence>
<dbReference type="SUPFAM" id="SSF48179">
    <property type="entry name" value="6-phosphogluconate dehydrogenase C-terminal domain-like"/>
    <property type="match status" value="1"/>
</dbReference>
<keyword evidence="1" id="KW-0520">NAD</keyword>
<name>A0AAD9P6T3_RIDPI</name>
<organism evidence="3 4">
    <name type="scientific">Ridgeia piscesae</name>
    <name type="common">Tubeworm</name>
    <dbReference type="NCBI Taxonomy" id="27915"/>
    <lineage>
        <taxon>Eukaryota</taxon>
        <taxon>Metazoa</taxon>
        <taxon>Spiralia</taxon>
        <taxon>Lophotrochozoa</taxon>
        <taxon>Annelida</taxon>
        <taxon>Polychaeta</taxon>
        <taxon>Sedentaria</taxon>
        <taxon>Canalipalpata</taxon>
        <taxon>Sabellida</taxon>
        <taxon>Siboglinidae</taxon>
        <taxon>Ridgeia</taxon>
    </lineage>
</organism>
<keyword evidence="4" id="KW-1185">Reference proteome</keyword>